<feature type="transmembrane region" description="Helical" evidence="1">
    <location>
        <begin position="43"/>
        <end position="63"/>
    </location>
</feature>
<organism evidence="2">
    <name type="scientific">freshwater metagenome</name>
    <dbReference type="NCBI Taxonomy" id="449393"/>
    <lineage>
        <taxon>unclassified sequences</taxon>
        <taxon>metagenomes</taxon>
        <taxon>ecological metagenomes</taxon>
    </lineage>
</organism>
<dbReference type="GO" id="GO:0005886">
    <property type="term" value="C:plasma membrane"/>
    <property type="evidence" value="ECO:0007669"/>
    <property type="project" value="TreeGrafter"/>
</dbReference>
<evidence type="ECO:0000313" key="2">
    <source>
        <dbReference type="EMBL" id="CAB4850837.1"/>
    </source>
</evidence>
<dbReference type="EMBL" id="CAFBND010000018">
    <property type="protein sequence ID" value="CAB4934380.1"/>
    <property type="molecule type" value="Genomic_DNA"/>
</dbReference>
<dbReference type="PANTHER" id="PTHR34821">
    <property type="entry name" value="INNER MEMBRANE PROTEIN YDCZ"/>
    <property type="match status" value="1"/>
</dbReference>
<dbReference type="InterPro" id="IPR006750">
    <property type="entry name" value="YdcZ"/>
</dbReference>
<keyword evidence="1" id="KW-0812">Transmembrane</keyword>
<dbReference type="EMBL" id="CAFBIZ010000139">
    <property type="protein sequence ID" value="CAB4850837.1"/>
    <property type="molecule type" value="Genomic_DNA"/>
</dbReference>
<feature type="transmembrane region" description="Helical" evidence="1">
    <location>
        <begin position="84"/>
        <end position="105"/>
    </location>
</feature>
<feature type="transmembrane region" description="Helical" evidence="1">
    <location>
        <begin position="243"/>
        <end position="262"/>
    </location>
</feature>
<sequence>MKPTHHVHHYHPIAAVAAVAAGLLLAVQSRVTGEMARVVGDGVLAAFISFGTGFALLALVVVFRPASRANLVRVLPVEVRAGRIRWWYFTAGLCGAIYVLSQALAVPLLGVALFTVVVVSGTTGVSLLVDRVGLGPGGRRAVTHRRLVGAVGTTLAVAVAVSGRFVQGEIALWALVLAVVAGMLLGVAPALNGLIVARIGDPFVTSATSFGAGAFALLVALIVEHRIFGHGWVAPPTPWHSPLLWISGLLGASVVVCSVLVIKALGALLFSLLLIAGQLVGSLVCDLVAPPAGVEVGWHLVSGVVLAAIAVAFAARRR</sequence>
<feature type="transmembrane region" description="Helical" evidence="1">
    <location>
        <begin position="111"/>
        <end position="134"/>
    </location>
</feature>
<dbReference type="AlphaFoldDB" id="A0A6J7BYG6"/>
<feature type="transmembrane region" description="Helical" evidence="1">
    <location>
        <begin position="203"/>
        <end position="223"/>
    </location>
</feature>
<protein>
    <submittedName>
        <fullName evidence="2">Unannotated protein</fullName>
    </submittedName>
</protein>
<keyword evidence="1" id="KW-0472">Membrane</keyword>
<feature type="transmembrane region" description="Helical" evidence="1">
    <location>
        <begin position="146"/>
        <end position="166"/>
    </location>
</feature>
<feature type="transmembrane region" description="Helical" evidence="1">
    <location>
        <begin position="172"/>
        <end position="191"/>
    </location>
</feature>
<proteinExistence type="predicted"/>
<gene>
    <name evidence="2" type="ORF">UFOPK3268_01087</name>
    <name evidence="3" type="ORF">UFOPK3752_00638</name>
    <name evidence="4" type="ORF">UFOPK4150_00063</name>
</gene>
<name>A0A6J7BYG6_9ZZZZ</name>
<dbReference type="EMBL" id="CAFBPU010000001">
    <property type="protein sequence ID" value="CAB5017995.1"/>
    <property type="molecule type" value="Genomic_DNA"/>
</dbReference>
<feature type="transmembrane region" description="Helical" evidence="1">
    <location>
        <begin position="269"/>
        <end position="290"/>
    </location>
</feature>
<reference evidence="2" key="1">
    <citation type="submission" date="2020-05" db="EMBL/GenBank/DDBJ databases">
        <authorList>
            <person name="Chiriac C."/>
            <person name="Salcher M."/>
            <person name="Ghai R."/>
            <person name="Kavagutti S V."/>
        </authorList>
    </citation>
    <scope>NUCLEOTIDE SEQUENCE</scope>
</reference>
<evidence type="ECO:0000313" key="4">
    <source>
        <dbReference type="EMBL" id="CAB5017995.1"/>
    </source>
</evidence>
<keyword evidence="1" id="KW-1133">Transmembrane helix</keyword>
<dbReference type="PANTHER" id="PTHR34821:SF2">
    <property type="entry name" value="INNER MEMBRANE PROTEIN YDCZ"/>
    <property type="match status" value="1"/>
</dbReference>
<feature type="transmembrane region" description="Helical" evidence="1">
    <location>
        <begin position="296"/>
        <end position="315"/>
    </location>
</feature>
<dbReference type="Pfam" id="PF04657">
    <property type="entry name" value="DMT_YdcZ"/>
    <property type="match status" value="2"/>
</dbReference>
<evidence type="ECO:0000313" key="3">
    <source>
        <dbReference type="EMBL" id="CAB4934380.1"/>
    </source>
</evidence>
<evidence type="ECO:0000256" key="1">
    <source>
        <dbReference type="SAM" id="Phobius"/>
    </source>
</evidence>
<accession>A0A6J7BYG6</accession>